<dbReference type="InterPro" id="IPR000531">
    <property type="entry name" value="Beta-barrel_TonB"/>
</dbReference>
<evidence type="ECO:0000256" key="13">
    <source>
        <dbReference type="SAM" id="SignalP"/>
    </source>
</evidence>
<keyword evidence="6 11" id="KW-0798">TonB box</keyword>
<dbReference type="InterPro" id="IPR036942">
    <property type="entry name" value="Beta-barrel_TonB_sf"/>
</dbReference>
<dbReference type="PROSITE" id="PS52016">
    <property type="entry name" value="TONB_DEPENDENT_REC_3"/>
    <property type="match status" value="1"/>
</dbReference>
<evidence type="ECO:0000256" key="9">
    <source>
        <dbReference type="ARBA" id="ARBA00023237"/>
    </source>
</evidence>
<evidence type="ECO:0000256" key="1">
    <source>
        <dbReference type="ARBA" id="ARBA00004571"/>
    </source>
</evidence>
<evidence type="ECO:0000256" key="4">
    <source>
        <dbReference type="ARBA" id="ARBA00022692"/>
    </source>
</evidence>
<dbReference type="InterPro" id="IPR039426">
    <property type="entry name" value="TonB-dep_rcpt-like"/>
</dbReference>
<dbReference type="Pfam" id="PF00593">
    <property type="entry name" value="TonB_dep_Rec_b-barrel"/>
    <property type="match status" value="1"/>
</dbReference>
<keyword evidence="8 16" id="KW-0675">Receptor</keyword>
<dbReference type="Pfam" id="PF07715">
    <property type="entry name" value="Plug"/>
    <property type="match status" value="1"/>
</dbReference>
<evidence type="ECO:0000313" key="16">
    <source>
        <dbReference type="EMBL" id="BBF70385.1"/>
    </source>
</evidence>
<dbReference type="Gene3D" id="2.40.170.20">
    <property type="entry name" value="TonB-dependent receptor, beta-barrel domain"/>
    <property type="match status" value="1"/>
</dbReference>
<organism evidence="16 17">
    <name type="scientific">Sphingomonas bisphenolicum</name>
    <dbReference type="NCBI Taxonomy" id="296544"/>
    <lineage>
        <taxon>Bacteria</taxon>
        <taxon>Pseudomonadati</taxon>
        <taxon>Pseudomonadota</taxon>
        <taxon>Alphaproteobacteria</taxon>
        <taxon>Sphingomonadales</taxon>
        <taxon>Sphingomonadaceae</taxon>
        <taxon>Sphingomonas</taxon>
    </lineage>
</organism>
<dbReference type="PROSITE" id="PS00430">
    <property type="entry name" value="TONB_DEPENDENT_REC_1"/>
    <property type="match status" value="1"/>
</dbReference>
<protein>
    <submittedName>
        <fullName evidence="16">TonB-dependent receptor</fullName>
    </submittedName>
</protein>
<feature type="signal peptide" evidence="13">
    <location>
        <begin position="1"/>
        <end position="38"/>
    </location>
</feature>
<evidence type="ECO:0000256" key="11">
    <source>
        <dbReference type="PROSITE-ProRule" id="PRU10143"/>
    </source>
</evidence>
<feature type="domain" description="TonB-dependent receptor plug" evidence="15">
    <location>
        <begin position="68"/>
        <end position="172"/>
    </location>
</feature>
<comment type="similarity">
    <text evidence="10 12">Belongs to the TonB-dependent receptor family.</text>
</comment>
<dbReference type="SUPFAM" id="SSF56935">
    <property type="entry name" value="Porins"/>
    <property type="match status" value="1"/>
</dbReference>
<dbReference type="InterPro" id="IPR012910">
    <property type="entry name" value="Plug_dom"/>
</dbReference>
<accession>A0ABN5WJF9</accession>
<evidence type="ECO:0000256" key="2">
    <source>
        <dbReference type="ARBA" id="ARBA00022448"/>
    </source>
</evidence>
<evidence type="ECO:0000259" key="15">
    <source>
        <dbReference type="Pfam" id="PF07715"/>
    </source>
</evidence>
<keyword evidence="17" id="KW-1185">Reference proteome</keyword>
<keyword evidence="2 10" id="KW-0813">Transport</keyword>
<evidence type="ECO:0000256" key="3">
    <source>
        <dbReference type="ARBA" id="ARBA00022452"/>
    </source>
</evidence>
<keyword evidence="5 13" id="KW-0732">Signal</keyword>
<name>A0ABN5WJF9_9SPHN</name>
<dbReference type="InterPro" id="IPR037066">
    <property type="entry name" value="Plug_dom_sf"/>
</dbReference>
<evidence type="ECO:0000259" key="14">
    <source>
        <dbReference type="Pfam" id="PF00593"/>
    </source>
</evidence>
<evidence type="ECO:0000313" key="17">
    <source>
        <dbReference type="Proteomes" id="UP001059971"/>
    </source>
</evidence>
<evidence type="ECO:0000256" key="12">
    <source>
        <dbReference type="RuleBase" id="RU003357"/>
    </source>
</evidence>
<keyword evidence="4 10" id="KW-0812">Transmembrane</keyword>
<dbReference type="EMBL" id="AP018817">
    <property type="protein sequence ID" value="BBF70385.1"/>
    <property type="molecule type" value="Genomic_DNA"/>
</dbReference>
<evidence type="ECO:0000256" key="7">
    <source>
        <dbReference type="ARBA" id="ARBA00023136"/>
    </source>
</evidence>
<keyword evidence="3 10" id="KW-1134">Transmembrane beta strand</keyword>
<keyword evidence="7 10" id="KW-0472">Membrane</keyword>
<proteinExistence type="inferred from homology"/>
<reference evidence="16" key="1">
    <citation type="submission" date="2018-07" db="EMBL/GenBank/DDBJ databases">
        <title>Complete genome sequence of Sphingomonas bisphenolicum strain AO1, a bisphenol A degradative bacterium isolated from Japanese farm field.</title>
        <authorList>
            <person name="Murakami M."/>
            <person name="Koh M."/>
            <person name="Koba S."/>
            <person name="Matsumura Y."/>
        </authorList>
    </citation>
    <scope>NUCLEOTIDE SEQUENCE</scope>
    <source>
        <strain evidence="16">AO1</strain>
    </source>
</reference>
<sequence length="884" mass="94628">MQGCGDAPLLKRDKGHMKTFLMGSAAIIAVAAPSAAFAQSTGSSDFEDSIIVTGARIDQGVGGVKIPDSPKAKVVLGQEIIQAQRPGQTINEIINLVPGVSFTNNDPWGSSGGSFTIRGFSSDRISQTFDGIPLNDSGNYAVYTNQQVDGELIENVNVNLGSTDVDSPTAAAVGGTVNIKTLEPSDEYGVLASVSYGNIAASGAGDRPYFRMFGVVNTGDLTGHGTKAWFSASRLKNDAAFANYGKVYKQQYNAKIWQDIGDNGDFISLSGHYNQNRNNFGGSPLRANAITGDKSGRFYDIAGGYPCNVSLTGVTNSCGTDFERRYNPSNTGNVRLNSKYTLTDRLTFSVDGAYQWVKANGGGTTSAYEAYNYIGGVPYTGNYGGSFYFGRDFNGDGNLGTDTNGDGIVSGTESDRYTVLQPSQTNTRRWVGIANLAYEISDAHRIRLSYSYDRARHRQTGYAGLLDLGGNPLDVFPINDPLTDTAGNALQKRDRKSIAELNQIAGEYRGQFFEDRLSVLIGGRLPFFKRELTQNCFTTSSGGFVDCVPDDQIAAYTAAKPYSYNATTGKATGSALPQSRKLKYDKFLPNVGATFKITPEISIAGSYAKNISVPSTDALYNAFYFPADSDAAYRVPETSDSFDASIRYSSSKVQAAVTGWYSKYKNRLVTAYDIDGNGTDTNLGPVKKYGIDSSISYSPIKEVTAYLFGSYIKSEIQNDARTGSCAATSDIALAGLCYIDASGDAYLRTAGKRERSAPKYLFGGRLQGNLGDFTLGVQAKKTSSRYMNDINGEVQSVTLTDGTTKIIAPGAKFGAYTVVDIDLRYSLASLGMEKGAIQLNVSNLFDKFYVGSFSGGLDTLASSSSAFVNFGSPRAISASLIVGF</sequence>
<feature type="short sequence motif" description="TonB box" evidence="11">
    <location>
        <begin position="49"/>
        <end position="55"/>
    </location>
</feature>
<comment type="subcellular location">
    <subcellularLocation>
        <location evidence="1 10">Cell outer membrane</location>
        <topology evidence="1 10">Multi-pass membrane protein</topology>
    </subcellularLocation>
</comment>
<feature type="chain" id="PRO_5046813018" evidence="13">
    <location>
        <begin position="39"/>
        <end position="884"/>
    </location>
</feature>
<dbReference type="PANTHER" id="PTHR30069">
    <property type="entry name" value="TONB-DEPENDENT OUTER MEMBRANE RECEPTOR"/>
    <property type="match status" value="1"/>
</dbReference>
<dbReference type="Proteomes" id="UP001059971">
    <property type="component" value="Chromosome 1"/>
</dbReference>
<evidence type="ECO:0000256" key="5">
    <source>
        <dbReference type="ARBA" id="ARBA00022729"/>
    </source>
</evidence>
<dbReference type="InterPro" id="IPR010916">
    <property type="entry name" value="TonB_box_CS"/>
</dbReference>
<dbReference type="PANTHER" id="PTHR30069:SF29">
    <property type="entry name" value="HEMOGLOBIN AND HEMOGLOBIN-HAPTOGLOBIN-BINDING PROTEIN 1-RELATED"/>
    <property type="match status" value="1"/>
</dbReference>
<evidence type="ECO:0000256" key="8">
    <source>
        <dbReference type="ARBA" id="ARBA00023170"/>
    </source>
</evidence>
<keyword evidence="9 10" id="KW-0998">Cell outer membrane</keyword>
<evidence type="ECO:0000256" key="10">
    <source>
        <dbReference type="PROSITE-ProRule" id="PRU01360"/>
    </source>
</evidence>
<evidence type="ECO:0000256" key="6">
    <source>
        <dbReference type="ARBA" id="ARBA00023077"/>
    </source>
</evidence>
<feature type="domain" description="TonB-dependent receptor-like beta-barrel" evidence="14">
    <location>
        <begin position="268"/>
        <end position="844"/>
    </location>
</feature>
<gene>
    <name evidence="16" type="ORF">SBA_ch1_25850</name>
</gene>
<dbReference type="Gene3D" id="2.170.130.10">
    <property type="entry name" value="TonB-dependent receptor, plug domain"/>
    <property type="match status" value="1"/>
</dbReference>